<dbReference type="InterPro" id="IPR007016">
    <property type="entry name" value="O-antigen_ligase-rel_domated"/>
</dbReference>
<sequence>MFKLVKLSKLPFNKIAHWLILVMVCILPIVVDFSFQTNNIFELPKAIIFRTLLYLLLLTYLAQLIVSRTRPLWGKWLWPLLAIVLLLIINIFVSLAPSASWWGVYFRQQGLFMLLHYLLFFWLVLQQPYGRQQYRQLVLTILLSSTVVCLYGLIQFLGLDPWRWSETSARIFSTLGQPNFFGYYLLLVIPLTVWSLYYLTRNFLTRFALLLLLLAQLSCLFLTASRGAWVGLAGATAVWLLFGLYQKGSKKILIIVFCLGLILFGGLVLAGRWQIMPTADNFYLRRLQSITDWHSPTVRLRVLYWRATADIADQANWPQCLLGFGKDTQRNVFVSHYAPQWGLLEKVNTLPDRAHNILFDHWLEFGWLGLLAWLVFWSYYLHLGFKTTTALQVNQERLWLIRALLIALLSSGLANLFGFPLVTHSVYHYLFLGLLVNFSLQAWPVKKLRQFIRPRVAWLLWSVLAVFFLFCIFFFNWRFLLADYYYGQAWRDIQSGDCVALLDNMNKMVITHPDPFYKEMYVDRVVNCLDRITSQSDKLNLASNVIDQLEAMGDKSQIFYTRAVAARAYSLFGYLIHPQYYPEAEKLYQELIATSPYMYFVYQDYGRQQVWAGNYEVARQVYMQGLSITPYLPPSYLSVFRPDAVDDYYYFYVLIGDSYAKQKNWTLAQRYYEQIFQQLPTYVPIYGKLAEMAYNQGKKTEALNYLLRGYRLEPSNMEWGYKLALLYQELGNLPQAKLYAEQVLLRQPDNKLIKQILEQQN</sequence>
<comment type="caution">
    <text evidence="8">The sequence shown here is derived from an EMBL/GenBank/DDBJ whole genome shotgun (WGS) entry which is preliminary data.</text>
</comment>
<evidence type="ECO:0000256" key="3">
    <source>
        <dbReference type="ARBA" id="ARBA00022989"/>
    </source>
</evidence>
<evidence type="ECO:0000256" key="4">
    <source>
        <dbReference type="ARBA" id="ARBA00023136"/>
    </source>
</evidence>
<dbReference type="Pfam" id="PF13181">
    <property type="entry name" value="TPR_8"/>
    <property type="match status" value="1"/>
</dbReference>
<feature type="domain" description="O-antigen ligase-related" evidence="7">
    <location>
        <begin position="212"/>
        <end position="374"/>
    </location>
</feature>
<dbReference type="SUPFAM" id="SSF48452">
    <property type="entry name" value="TPR-like"/>
    <property type="match status" value="1"/>
</dbReference>
<dbReference type="PANTHER" id="PTHR37422:SF13">
    <property type="entry name" value="LIPOPOLYSACCHARIDE BIOSYNTHESIS PROTEIN PA4999-RELATED"/>
    <property type="match status" value="1"/>
</dbReference>
<comment type="subcellular location">
    <subcellularLocation>
        <location evidence="1">Membrane</location>
        <topology evidence="1">Multi-pass membrane protein</topology>
    </subcellularLocation>
</comment>
<evidence type="ECO:0000259" key="7">
    <source>
        <dbReference type="Pfam" id="PF04932"/>
    </source>
</evidence>
<feature type="transmembrane region" description="Helical" evidence="6">
    <location>
        <begin position="207"/>
        <end position="223"/>
    </location>
</feature>
<keyword evidence="4 6" id="KW-0472">Membrane</keyword>
<evidence type="ECO:0000256" key="5">
    <source>
        <dbReference type="PROSITE-ProRule" id="PRU00339"/>
    </source>
</evidence>
<dbReference type="InterPro" id="IPR019734">
    <property type="entry name" value="TPR_rpt"/>
</dbReference>
<dbReference type="InterPro" id="IPR011990">
    <property type="entry name" value="TPR-like_helical_dom_sf"/>
</dbReference>
<feature type="transmembrane region" description="Helical" evidence="6">
    <location>
        <begin position="181"/>
        <end position="200"/>
    </location>
</feature>
<evidence type="ECO:0000256" key="1">
    <source>
        <dbReference type="ARBA" id="ARBA00004141"/>
    </source>
</evidence>
<feature type="transmembrane region" description="Helical" evidence="6">
    <location>
        <begin position="457"/>
        <end position="477"/>
    </location>
</feature>
<reference evidence="8 9" key="1">
    <citation type="journal article" date="2015" name="Nature">
        <title>rRNA introns, odd ribosomes, and small enigmatic genomes across a large radiation of phyla.</title>
        <authorList>
            <person name="Brown C.T."/>
            <person name="Hug L.A."/>
            <person name="Thomas B.C."/>
            <person name="Sharon I."/>
            <person name="Castelle C.J."/>
            <person name="Singh A."/>
            <person name="Wilkins M.J."/>
            <person name="Williams K.H."/>
            <person name="Banfield J.F."/>
        </authorList>
    </citation>
    <scope>NUCLEOTIDE SEQUENCE [LARGE SCALE GENOMIC DNA]</scope>
</reference>
<dbReference type="Pfam" id="PF04932">
    <property type="entry name" value="Wzy_C"/>
    <property type="match status" value="1"/>
</dbReference>
<gene>
    <name evidence="8" type="ORF">UT42_C0005G0012</name>
</gene>
<dbReference type="Gene3D" id="1.25.40.10">
    <property type="entry name" value="Tetratricopeptide repeat domain"/>
    <property type="match status" value="1"/>
</dbReference>
<feature type="transmembrane region" description="Helical" evidence="6">
    <location>
        <begin position="15"/>
        <end position="35"/>
    </location>
</feature>
<dbReference type="InterPro" id="IPR051533">
    <property type="entry name" value="WaaL-like"/>
</dbReference>
<keyword evidence="5" id="KW-0802">TPR repeat</keyword>
<dbReference type="Proteomes" id="UP000034048">
    <property type="component" value="Unassembled WGS sequence"/>
</dbReference>
<feature type="transmembrane region" description="Helical" evidence="6">
    <location>
        <begin position="105"/>
        <end position="125"/>
    </location>
</feature>
<accession>A0A0G0RNV4</accession>
<dbReference type="PATRIC" id="fig|1618634.3.peg.74"/>
<name>A0A0G0RNV4_9BACT</name>
<feature type="transmembrane region" description="Helical" evidence="6">
    <location>
        <begin position="426"/>
        <end position="445"/>
    </location>
</feature>
<dbReference type="GO" id="GO:0016020">
    <property type="term" value="C:membrane"/>
    <property type="evidence" value="ECO:0007669"/>
    <property type="project" value="UniProtKB-SubCell"/>
</dbReference>
<evidence type="ECO:0000256" key="2">
    <source>
        <dbReference type="ARBA" id="ARBA00022692"/>
    </source>
</evidence>
<proteinExistence type="predicted"/>
<protein>
    <recommendedName>
        <fullName evidence="7">O-antigen ligase-related domain-containing protein</fullName>
    </recommendedName>
</protein>
<feature type="transmembrane region" description="Helical" evidence="6">
    <location>
        <begin position="229"/>
        <end position="245"/>
    </location>
</feature>
<dbReference type="SMART" id="SM00028">
    <property type="entry name" value="TPR"/>
    <property type="match status" value="3"/>
</dbReference>
<evidence type="ECO:0000313" key="9">
    <source>
        <dbReference type="Proteomes" id="UP000034048"/>
    </source>
</evidence>
<keyword evidence="3 6" id="KW-1133">Transmembrane helix</keyword>
<feature type="transmembrane region" description="Helical" evidence="6">
    <location>
        <begin position="78"/>
        <end position="99"/>
    </location>
</feature>
<keyword evidence="2 6" id="KW-0812">Transmembrane</keyword>
<feature type="transmembrane region" description="Helical" evidence="6">
    <location>
        <begin position="137"/>
        <end position="158"/>
    </location>
</feature>
<evidence type="ECO:0000313" key="8">
    <source>
        <dbReference type="EMBL" id="KKR15292.1"/>
    </source>
</evidence>
<dbReference type="AlphaFoldDB" id="A0A0G0RNV4"/>
<feature type="transmembrane region" description="Helical" evidence="6">
    <location>
        <begin position="397"/>
        <end position="420"/>
    </location>
</feature>
<dbReference type="EMBL" id="LBWS01000005">
    <property type="protein sequence ID" value="KKR15292.1"/>
    <property type="molecule type" value="Genomic_DNA"/>
</dbReference>
<feature type="repeat" description="TPR" evidence="5">
    <location>
        <begin position="683"/>
        <end position="716"/>
    </location>
</feature>
<feature type="transmembrane region" description="Helical" evidence="6">
    <location>
        <begin position="252"/>
        <end position="275"/>
    </location>
</feature>
<feature type="transmembrane region" description="Helical" evidence="6">
    <location>
        <begin position="47"/>
        <end position="66"/>
    </location>
</feature>
<dbReference type="PANTHER" id="PTHR37422">
    <property type="entry name" value="TEICHURONIC ACID BIOSYNTHESIS PROTEIN TUAE"/>
    <property type="match status" value="1"/>
</dbReference>
<dbReference type="PROSITE" id="PS50005">
    <property type="entry name" value="TPR"/>
    <property type="match status" value="1"/>
</dbReference>
<feature type="transmembrane region" description="Helical" evidence="6">
    <location>
        <begin position="365"/>
        <end position="385"/>
    </location>
</feature>
<organism evidence="8 9">
    <name type="scientific">Candidatus Falkowbacteria bacterium GW2011_GWA2_39_24</name>
    <dbReference type="NCBI Taxonomy" id="1618634"/>
    <lineage>
        <taxon>Bacteria</taxon>
        <taxon>Candidatus Falkowiibacteriota</taxon>
    </lineage>
</organism>
<evidence type="ECO:0000256" key="6">
    <source>
        <dbReference type="SAM" id="Phobius"/>
    </source>
</evidence>